<keyword evidence="7" id="KW-0003">3Fe-4S</keyword>
<dbReference type="PANTHER" id="PTHR36923">
    <property type="entry name" value="FERREDOXIN"/>
    <property type="match status" value="1"/>
</dbReference>
<evidence type="ECO:0000256" key="5">
    <source>
        <dbReference type="ARBA" id="ARBA00023004"/>
    </source>
</evidence>
<name>A0AA43U663_9ACTN</name>
<keyword evidence="6" id="KW-0411">Iron-sulfur</keyword>
<dbReference type="InterPro" id="IPR051269">
    <property type="entry name" value="Fe-S_cluster_ET"/>
</dbReference>
<keyword evidence="5" id="KW-0408">Iron</keyword>
<keyword evidence="2" id="KW-0813">Transport</keyword>
<keyword evidence="9" id="KW-1185">Reference proteome</keyword>
<dbReference type="AlphaFoldDB" id="A0AA43U663"/>
<evidence type="ECO:0000256" key="1">
    <source>
        <dbReference type="ARBA" id="ARBA00001927"/>
    </source>
</evidence>
<dbReference type="PANTHER" id="PTHR36923:SF3">
    <property type="entry name" value="FERREDOXIN"/>
    <property type="match status" value="1"/>
</dbReference>
<evidence type="ECO:0000313" key="9">
    <source>
        <dbReference type="Proteomes" id="UP001168575"/>
    </source>
</evidence>
<dbReference type="Proteomes" id="UP001168575">
    <property type="component" value="Unassembled WGS sequence"/>
</dbReference>
<evidence type="ECO:0000256" key="7">
    <source>
        <dbReference type="ARBA" id="ARBA00023291"/>
    </source>
</evidence>
<keyword evidence="4" id="KW-0249">Electron transport</keyword>
<sequence length="62" mass="6972">MKKLQVDRDLCIGCCRCVDFAGQFFSIKDGLAYVEVQPEEDEADDADIAIDNCPTEAIEWID</sequence>
<dbReference type="GO" id="GO:0051538">
    <property type="term" value="F:3 iron, 4 sulfur cluster binding"/>
    <property type="evidence" value="ECO:0007669"/>
    <property type="project" value="UniProtKB-KW"/>
</dbReference>
<dbReference type="Pfam" id="PF13370">
    <property type="entry name" value="Fer4_13"/>
    <property type="match status" value="1"/>
</dbReference>
<evidence type="ECO:0000256" key="2">
    <source>
        <dbReference type="ARBA" id="ARBA00022448"/>
    </source>
</evidence>
<dbReference type="Gene3D" id="3.30.70.20">
    <property type="match status" value="1"/>
</dbReference>
<protein>
    <submittedName>
        <fullName evidence="8">Ferredoxin</fullName>
    </submittedName>
</protein>
<proteinExistence type="predicted"/>
<gene>
    <name evidence="8" type="ORF">Q3982_04875</name>
</gene>
<accession>A0AA43U663</accession>
<dbReference type="EMBL" id="JAUMVS010000074">
    <property type="protein sequence ID" value="MDO4841993.1"/>
    <property type="molecule type" value="Genomic_DNA"/>
</dbReference>
<evidence type="ECO:0000256" key="6">
    <source>
        <dbReference type="ARBA" id="ARBA00023014"/>
    </source>
</evidence>
<comment type="cofactor">
    <cofactor evidence="1">
        <name>[3Fe-4S] cluster</name>
        <dbReference type="ChEBI" id="CHEBI:21137"/>
    </cofactor>
</comment>
<dbReference type="SUPFAM" id="SSF54862">
    <property type="entry name" value="4Fe-4S ferredoxins"/>
    <property type="match status" value="1"/>
</dbReference>
<keyword evidence="3" id="KW-0479">Metal-binding</keyword>
<evidence type="ECO:0000256" key="3">
    <source>
        <dbReference type="ARBA" id="ARBA00022723"/>
    </source>
</evidence>
<comment type="caution">
    <text evidence="8">The sequence shown here is derived from an EMBL/GenBank/DDBJ whole genome shotgun (WGS) entry which is preliminary data.</text>
</comment>
<reference evidence="8" key="1">
    <citation type="submission" date="2023-07" db="EMBL/GenBank/DDBJ databases">
        <title>Between Cages and Wild: Unraveling the Impact of Captivity on Animal Microbiomes and Antimicrobial Resistance.</title>
        <authorList>
            <person name="Schmartz G.P."/>
            <person name="Rehner J."/>
            <person name="Schuff M.J."/>
            <person name="Becker S.L."/>
            <person name="Kravczyk M."/>
            <person name="Gurevich A."/>
            <person name="Francke R."/>
            <person name="Mueller R."/>
            <person name="Keller V."/>
            <person name="Keller A."/>
        </authorList>
    </citation>
    <scope>NUCLEOTIDE SEQUENCE</scope>
    <source>
        <strain evidence="8">S12M_St_49</strain>
    </source>
</reference>
<dbReference type="GO" id="GO:0046872">
    <property type="term" value="F:metal ion binding"/>
    <property type="evidence" value="ECO:0007669"/>
    <property type="project" value="UniProtKB-KW"/>
</dbReference>
<organism evidence="8 9">
    <name type="scientific">Phoenicibacter congonensis</name>
    <dbReference type="NCBI Taxonomy" id="1944646"/>
    <lineage>
        <taxon>Bacteria</taxon>
        <taxon>Bacillati</taxon>
        <taxon>Actinomycetota</taxon>
        <taxon>Coriobacteriia</taxon>
        <taxon>Eggerthellales</taxon>
        <taxon>Eggerthellaceae</taxon>
        <taxon>Phoenicibacter</taxon>
    </lineage>
</organism>
<evidence type="ECO:0000313" key="8">
    <source>
        <dbReference type="EMBL" id="MDO4841993.1"/>
    </source>
</evidence>
<evidence type="ECO:0000256" key="4">
    <source>
        <dbReference type="ARBA" id="ARBA00022982"/>
    </source>
</evidence>